<dbReference type="InterPro" id="IPR006575">
    <property type="entry name" value="RWD_dom"/>
</dbReference>
<accession>A0A1E3PBJ4</accession>
<keyword evidence="2" id="KW-0677">Repeat</keyword>
<dbReference type="SUPFAM" id="SSF54495">
    <property type="entry name" value="UBC-like"/>
    <property type="match status" value="1"/>
</dbReference>
<evidence type="ECO:0000259" key="5">
    <source>
        <dbReference type="PROSITE" id="PS50908"/>
    </source>
</evidence>
<dbReference type="GeneID" id="30203408"/>
<dbReference type="GO" id="GO:0035859">
    <property type="term" value="C:Seh1-associated complex"/>
    <property type="evidence" value="ECO:0007669"/>
    <property type="project" value="EnsemblFungi"/>
</dbReference>
<dbReference type="InterPro" id="IPR036322">
    <property type="entry name" value="WD40_repeat_dom_sf"/>
</dbReference>
<dbReference type="STRING" id="683960.A0A1E3PBJ4"/>
<evidence type="ECO:0000256" key="1">
    <source>
        <dbReference type="ARBA" id="ARBA00022574"/>
    </source>
</evidence>
<evidence type="ECO:0000313" key="7">
    <source>
        <dbReference type="Proteomes" id="UP000094112"/>
    </source>
</evidence>
<dbReference type="OrthoDB" id="311712at2759"/>
<feature type="repeat" description="WD" evidence="4">
    <location>
        <begin position="108"/>
        <end position="144"/>
    </location>
</feature>
<comment type="similarity">
    <text evidence="3">Belongs to the WD repeat WDR59 family.</text>
</comment>
<dbReference type="Gene3D" id="2.130.10.10">
    <property type="entry name" value="YVTN repeat-like/Quinoprotein amine dehydrogenase"/>
    <property type="match status" value="1"/>
</dbReference>
<evidence type="ECO:0000313" key="6">
    <source>
        <dbReference type="EMBL" id="ODQ62748.1"/>
    </source>
</evidence>
<name>A0A1E3PBJ4_WICAA</name>
<dbReference type="PROSITE" id="PS00678">
    <property type="entry name" value="WD_REPEATS_1"/>
    <property type="match status" value="2"/>
</dbReference>
<dbReference type="InterPro" id="IPR016135">
    <property type="entry name" value="UBQ-conjugating_enzyme/RWD"/>
</dbReference>
<dbReference type="Pfam" id="PF05773">
    <property type="entry name" value="RWD"/>
    <property type="match status" value="1"/>
</dbReference>
<dbReference type="InterPro" id="IPR015943">
    <property type="entry name" value="WD40/YVTN_repeat-like_dom_sf"/>
</dbReference>
<proteinExistence type="inferred from homology"/>
<reference evidence="6 7" key="1">
    <citation type="journal article" date="2016" name="Proc. Natl. Acad. Sci. U.S.A.">
        <title>Comparative genomics of biotechnologically important yeasts.</title>
        <authorList>
            <person name="Riley R."/>
            <person name="Haridas S."/>
            <person name="Wolfe K.H."/>
            <person name="Lopes M.R."/>
            <person name="Hittinger C.T."/>
            <person name="Goeker M."/>
            <person name="Salamov A.A."/>
            <person name="Wisecaver J.H."/>
            <person name="Long T.M."/>
            <person name="Calvey C.H."/>
            <person name="Aerts A.L."/>
            <person name="Barry K.W."/>
            <person name="Choi C."/>
            <person name="Clum A."/>
            <person name="Coughlan A.Y."/>
            <person name="Deshpande S."/>
            <person name="Douglass A.P."/>
            <person name="Hanson S.J."/>
            <person name="Klenk H.-P."/>
            <person name="LaButti K.M."/>
            <person name="Lapidus A."/>
            <person name="Lindquist E.A."/>
            <person name="Lipzen A.M."/>
            <person name="Meier-Kolthoff J.P."/>
            <person name="Ohm R.A."/>
            <person name="Otillar R.P."/>
            <person name="Pangilinan J.L."/>
            <person name="Peng Y."/>
            <person name="Rokas A."/>
            <person name="Rosa C.A."/>
            <person name="Scheuner C."/>
            <person name="Sibirny A.A."/>
            <person name="Slot J.C."/>
            <person name="Stielow J.B."/>
            <person name="Sun H."/>
            <person name="Kurtzman C.P."/>
            <person name="Blackwell M."/>
            <person name="Grigoriev I.V."/>
            <person name="Jeffries T.W."/>
        </authorList>
    </citation>
    <scope>NUCLEOTIDE SEQUENCE [LARGE SCALE GENOMIC DNA]</scope>
    <source>
        <strain evidence="7">ATCC 58044 / CBS 1984 / NCYC 433 / NRRL Y-366-8</strain>
    </source>
</reference>
<dbReference type="GO" id="GO:0034198">
    <property type="term" value="P:cellular response to amino acid starvation"/>
    <property type="evidence" value="ECO:0007669"/>
    <property type="project" value="TreeGrafter"/>
</dbReference>
<feature type="non-terminal residue" evidence="6">
    <location>
        <position position="622"/>
    </location>
</feature>
<dbReference type="PANTHER" id="PTHR46170">
    <property type="entry name" value="GATOR COMPLEX PROTEIN WDR59"/>
    <property type="match status" value="1"/>
</dbReference>
<dbReference type="GO" id="GO:1904263">
    <property type="term" value="P:positive regulation of TORC1 signaling"/>
    <property type="evidence" value="ECO:0007669"/>
    <property type="project" value="EnsemblFungi"/>
</dbReference>
<organism evidence="6 7">
    <name type="scientific">Wickerhamomyces anomalus (strain ATCC 58044 / CBS 1984 / NCYC 433 / NRRL Y-366-8)</name>
    <name type="common">Yeast</name>
    <name type="synonym">Hansenula anomala</name>
    <dbReference type="NCBI Taxonomy" id="683960"/>
    <lineage>
        <taxon>Eukaryota</taxon>
        <taxon>Fungi</taxon>
        <taxon>Dikarya</taxon>
        <taxon>Ascomycota</taxon>
        <taxon>Saccharomycotina</taxon>
        <taxon>Saccharomycetes</taxon>
        <taxon>Phaffomycetales</taxon>
        <taxon>Wickerhamomycetaceae</taxon>
        <taxon>Wickerhamomyces</taxon>
    </lineage>
</organism>
<dbReference type="InterPro" id="IPR019775">
    <property type="entry name" value="WD40_repeat_CS"/>
</dbReference>
<dbReference type="Pfam" id="PF00400">
    <property type="entry name" value="WD40"/>
    <property type="match status" value="2"/>
</dbReference>
<protein>
    <recommendedName>
        <fullName evidence="5">RWD domain-containing protein</fullName>
    </recommendedName>
</protein>
<evidence type="ECO:0000256" key="4">
    <source>
        <dbReference type="PROSITE-ProRule" id="PRU00221"/>
    </source>
</evidence>
<evidence type="ECO:0000256" key="2">
    <source>
        <dbReference type="ARBA" id="ARBA00022737"/>
    </source>
</evidence>
<keyword evidence="1 4" id="KW-0853">WD repeat</keyword>
<dbReference type="EMBL" id="KV454208">
    <property type="protein sequence ID" value="ODQ62748.1"/>
    <property type="molecule type" value="Genomic_DNA"/>
</dbReference>
<dbReference type="GO" id="GO:0005774">
    <property type="term" value="C:vacuolar membrane"/>
    <property type="evidence" value="ECO:0007669"/>
    <property type="project" value="TreeGrafter"/>
</dbReference>
<dbReference type="SMART" id="SM00320">
    <property type="entry name" value="WD40"/>
    <property type="match status" value="5"/>
</dbReference>
<dbReference type="RefSeq" id="XP_019041955.1">
    <property type="nucleotide sequence ID" value="XM_019186162.1"/>
</dbReference>
<dbReference type="PRINTS" id="PR00320">
    <property type="entry name" value="GPROTEINBRPT"/>
</dbReference>
<dbReference type="PANTHER" id="PTHR46170:SF1">
    <property type="entry name" value="GATOR COMPLEX PROTEIN WDR59"/>
    <property type="match status" value="1"/>
</dbReference>
<feature type="repeat" description="WD" evidence="4">
    <location>
        <begin position="195"/>
        <end position="229"/>
    </location>
</feature>
<sequence>MANITSPYESVTFGNSLSLRVDGGVGAVSINPSGRDVVLAGRRGLYVVDLDDPFSPPRWLHHLTSWEVADVQWSPHASKPAWVISTSNQKAMVWNLARTANSAIELVLHGHSRAITDINFHPDHPELLATCSVDTSVLAWDTRTPKRPFYTVSDWRAGASQVKWNFKNPNILSSSHDHYFYIWDLRNNSKPLLKINAHERKINGVDFSRTKESEIISSSNDNTVKFWDLAKDTENPVSVINTGFPVWRARHLPFGDGCSIMPLRGGNNSIYLASHSEQEGDNKLKPCYVFKGHTDRVTDFLWRSRHSSSGVDDREFQLVTWSKDCDLRLWNMNDDIYDRVGFKRGEPKELLAYDYKTYREEPGTATNKGYALKKTKDTFVTSRGESINTDDHLTWISGVRIGRSAFAPPIDQNPNMTVGNAPDNLGEEVSVVGHKFPKVKFEKISVSTGTLVLSLNGPWGSNPEDLLFLRLETKYPRTYPSDPPTFRIEENRELVNEKRQEIMQNLNDIAKKFASVERFSLEACLRFLMGEKVDLSNLEKDDDDFNLPLEDFDDLSSLPSSISSSESEAEDDELIPLAQSGLNSAPTFDSTPIPKGCGASWTKSGQLVCFFIPQRESKSQKI</sequence>
<evidence type="ECO:0000256" key="3">
    <source>
        <dbReference type="ARBA" id="ARBA00038452"/>
    </source>
</evidence>
<dbReference type="PROSITE" id="PS50294">
    <property type="entry name" value="WD_REPEATS_REGION"/>
    <property type="match status" value="2"/>
</dbReference>
<dbReference type="PROSITE" id="PS50082">
    <property type="entry name" value="WD_REPEATS_2"/>
    <property type="match status" value="2"/>
</dbReference>
<dbReference type="InterPro" id="IPR049567">
    <property type="entry name" value="WDR59-like"/>
</dbReference>
<dbReference type="PROSITE" id="PS50908">
    <property type="entry name" value="RWD"/>
    <property type="match status" value="1"/>
</dbReference>
<dbReference type="AlphaFoldDB" id="A0A1E3PBJ4"/>
<dbReference type="GO" id="GO:0035591">
    <property type="term" value="F:signaling adaptor activity"/>
    <property type="evidence" value="ECO:0007669"/>
    <property type="project" value="TreeGrafter"/>
</dbReference>
<dbReference type="SMART" id="SM00591">
    <property type="entry name" value="RWD"/>
    <property type="match status" value="1"/>
</dbReference>
<dbReference type="SUPFAM" id="SSF50978">
    <property type="entry name" value="WD40 repeat-like"/>
    <property type="match status" value="1"/>
</dbReference>
<dbReference type="InterPro" id="IPR020472">
    <property type="entry name" value="WD40_PAC1"/>
</dbReference>
<keyword evidence="7" id="KW-1185">Reference proteome</keyword>
<dbReference type="Gene3D" id="3.10.110.10">
    <property type="entry name" value="Ubiquitin Conjugating Enzyme"/>
    <property type="match status" value="1"/>
</dbReference>
<gene>
    <name evidence="6" type="ORF">WICANDRAFT_88528</name>
</gene>
<dbReference type="InterPro" id="IPR001680">
    <property type="entry name" value="WD40_rpt"/>
</dbReference>
<dbReference type="Proteomes" id="UP000094112">
    <property type="component" value="Unassembled WGS sequence"/>
</dbReference>
<feature type="domain" description="RWD" evidence="5">
    <location>
        <begin position="427"/>
        <end position="535"/>
    </location>
</feature>